<dbReference type="EMBL" id="BTGC01000003">
    <property type="protein sequence ID" value="GMM49796.1"/>
    <property type="molecule type" value="Genomic_DNA"/>
</dbReference>
<dbReference type="CDD" id="cd05533">
    <property type="entry name" value="POLBc_delta"/>
    <property type="match status" value="1"/>
</dbReference>
<dbReference type="AlphaFoldDB" id="A0AAV5RGS3"/>
<dbReference type="PANTHER" id="PTHR10322">
    <property type="entry name" value="DNA POLYMERASE CATALYTIC SUBUNIT"/>
    <property type="match status" value="1"/>
</dbReference>
<dbReference type="InterPro" id="IPR050240">
    <property type="entry name" value="DNA_pol_type-B"/>
</dbReference>
<dbReference type="InterPro" id="IPR017964">
    <property type="entry name" value="DNA-dir_DNA_pol_B_CS"/>
</dbReference>
<dbReference type="Proteomes" id="UP001362899">
    <property type="component" value="Unassembled WGS sequence"/>
</dbReference>
<evidence type="ECO:0000256" key="1">
    <source>
        <dbReference type="ARBA" id="ARBA00001966"/>
    </source>
</evidence>
<evidence type="ECO:0000259" key="25">
    <source>
        <dbReference type="Pfam" id="PF14260"/>
    </source>
</evidence>
<dbReference type="SUPFAM" id="SSF56672">
    <property type="entry name" value="DNA/RNA polymerases"/>
    <property type="match status" value="1"/>
</dbReference>
<dbReference type="GO" id="GO:0003677">
    <property type="term" value="F:DNA binding"/>
    <property type="evidence" value="ECO:0007669"/>
    <property type="project" value="UniProtKB-KW"/>
</dbReference>
<keyword evidence="15 21" id="KW-0408">Iron</keyword>
<evidence type="ECO:0000256" key="22">
    <source>
        <dbReference type="SAM" id="MobiDB-lite"/>
    </source>
</evidence>
<dbReference type="GO" id="GO:0045004">
    <property type="term" value="P:DNA replication proofreading"/>
    <property type="evidence" value="ECO:0007669"/>
    <property type="project" value="TreeGrafter"/>
</dbReference>
<evidence type="ECO:0000259" key="23">
    <source>
        <dbReference type="Pfam" id="PF00136"/>
    </source>
</evidence>
<evidence type="ECO:0000256" key="8">
    <source>
        <dbReference type="ARBA" id="ARBA00022722"/>
    </source>
</evidence>
<dbReference type="SMART" id="SM00486">
    <property type="entry name" value="POLBc"/>
    <property type="match status" value="1"/>
</dbReference>
<dbReference type="InterPro" id="IPR006134">
    <property type="entry name" value="DNA-dir_DNA_pol_B_multi_dom"/>
</dbReference>
<feature type="region of interest" description="Disordered" evidence="22">
    <location>
        <begin position="1"/>
        <end position="22"/>
    </location>
</feature>
<dbReference type="Gene3D" id="1.10.287.690">
    <property type="entry name" value="Helix hairpin bin"/>
    <property type="match status" value="1"/>
</dbReference>
<dbReference type="InterPro" id="IPR036397">
    <property type="entry name" value="RNaseH_sf"/>
</dbReference>
<keyword evidence="4 21" id="KW-0004">4Fe-4S</keyword>
<sequence length="1066" mass="121352">MTDESTALKRPASVDNVSKEKKKSTFVEKLEFEATQTQTIDVGTIADQAWDRPPLSSGWDRKPIIFQQIDAQAASYDSNIVRMFGVTEEGHSVMCDVVNFQHYFYVPAPANFSEEDIRPMIDSIPDENERKDFISRIAAIEILPKQSIWQYNGGNKSAFLKIVGRTPKDISYLRTQIENEQNAMHTQYGLSTMTYDNISYELRCTIDCGIVGMSWITLPANKYEVVEDVDKQSTCQMEVRIDYRELIAHKVEGEWIKSAPLRIMSFDIECSGRKGIFPEPQIDPVITIACVVQVQGSSRPFVRNVFTLNTCDAIVGSEVFEHETENELLMHWADFVRKVDPDVMIGYNTTNFDFPYLIDRAEALGENSFPYFSRLKNVRQVLKDAKFSSKAYGNSESRVVNIEGRLQIDLLQYIRREYKLRSYTLNNVSARFLGEQKEDVQHSMITELQAKGPETRRRLAVYCLKDAYLPLRLLDKLMAFVNMTEMARVTGVPMSFLLSRGQQIKVVSQLFRKCLEIDMVIPNLKQNGGSDEKYEGATVIEPIRGYYEDPIATLDFSSLYPSIMMAHNLCYTTLIIEGPTLSASGMTIDGYIKKRGLNLTPQDYVKTPNGDYFVKSDVQHGILPIILKELLSARKKAKDDLKKEKDPFKRAILDGRQLALKISANSVYGFTGATVGKLPCLAISSSVTGYGRDMIEATKNFVEKHYSKANGYEHDSVVIYGDTDSVMVKFGTKSLEESMRLGEEAADKVSDIFINPIKLEFEKVYYPYLLINKKRYAGLLWTNSNKYDKMDTKGIETVRRDNCQLVQYVVETVLQRILIDRDPEKATEFVKQTIVDLLQNRVDLSLLVISKQLSRTDYAGKQAHSELAARMQKRDPGSAPVLGDRVPYVIVNYSSDKNYDKSEDPTFVLENDLTIDTNYYLENQLKNPLQRIFEPILGAAKTNSLLSTAQIRTRTVTTGDKFSKFAVKTQQCKGCRRPLRKPFDTGAVCENCAAEAGRLYAAELTDLYDMETKFGELWSECQSCQNSVEHDVICAAQDCPIFFMRRKVQKDLDKKYNELKKFDLSW</sequence>
<name>A0AAV5RGS3_STABA</name>
<dbReference type="GO" id="GO:0043625">
    <property type="term" value="C:delta DNA polymerase complex"/>
    <property type="evidence" value="ECO:0007669"/>
    <property type="project" value="TreeGrafter"/>
</dbReference>
<evidence type="ECO:0000256" key="17">
    <source>
        <dbReference type="ARBA" id="ARBA00023125"/>
    </source>
</evidence>
<dbReference type="InterPro" id="IPR023211">
    <property type="entry name" value="DNA_pol_palm_dom_sf"/>
</dbReference>
<dbReference type="PRINTS" id="PR00106">
    <property type="entry name" value="DNAPOLB"/>
</dbReference>
<keyword evidence="17 21" id="KW-0238">DNA-binding</keyword>
<evidence type="ECO:0000256" key="21">
    <source>
        <dbReference type="RuleBase" id="RU000442"/>
    </source>
</evidence>
<dbReference type="GO" id="GO:0008270">
    <property type="term" value="F:zinc ion binding"/>
    <property type="evidence" value="ECO:0007669"/>
    <property type="project" value="UniProtKB-KW"/>
</dbReference>
<dbReference type="InterPro" id="IPR042087">
    <property type="entry name" value="DNA_pol_B_thumb"/>
</dbReference>
<organism evidence="26 27">
    <name type="scientific">Starmerella bacillaris</name>
    <name type="common">Yeast</name>
    <name type="synonym">Candida zemplinina</name>
    <dbReference type="NCBI Taxonomy" id="1247836"/>
    <lineage>
        <taxon>Eukaryota</taxon>
        <taxon>Fungi</taxon>
        <taxon>Dikarya</taxon>
        <taxon>Ascomycota</taxon>
        <taxon>Saccharomycotina</taxon>
        <taxon>Dipodascomycetes</taxon>
        <taxon>Dipodascales</taxon>
        <taxon>Trichomonascaceae</taxon>
        <taxon>Starmerella</taxon>
    </lineage>
</organism>
<feature type="domain" description="C4-type zinc-finger of DNA polymerase delta" evidence="25">
    <location>
        <begin position="972"/>
        <end position="1045"/>
    </location>
</feature>
<dbReference type="EC" id="2.7.7.7" evidence="21"/>
<comment type="similarity">
    <text evidence="3 21">Belongs to the DNA polymerase type-B family.</text>
</comment>
<dbReference type="FunFam" id="1.10.287.690:FF:000001">
    <property type="entry name" value="DNA polymerase"/>
    <property type="match status" value="1"/>
</dbReference>
<evidence type="ECO:0000256" key="20">
    <source>
        <dbReference type="ARBA" id="ARBA00055225"/>
    </source>
</evidence>
<comment type="catalytic activity">
    <reaction evidence="19 21">
        <text>DNA(n) + a 2'-deoxyribonucleoside 5'-triphosphate = DNA(n+1) + diphosphate</text>
        <dbReference type="Rhea" id="RHEA:22508"/>
        <dbReference type="Rhea" id="RHEA-COMP:17339"/>
        <dbReference type="Rhea" id="RHEA-COMP:17340"/>
        <dbReference type="ChEBI" id="CHEBI:33019"/>
        <dbReference type="ChEBI" id="CHEBI:61560"/>
        <dbReference type="ChEBI" id="CHEBI:173112"/>
        <dbReference type="EC" id="2.7.7.7"/>
    </reaction>
</comment>
<evidence type="ECO:0000259" key="24">
    <source>
        <dbReference type="Pfam" id="PF03104"/>
    </source>
</evidence>
<evidence type="ECO:0000256" key="14">
    <source>
        <dbReference type="ARBA" id="ARBA00022932"/>
    </source>
</evidence>
<gene>
    <name evidence="26" type="ORF">DASB73_007540</name>
</gene>
<dbReference type="GO" id="GO:0006287">
    <property type="term" value="P:base-excision repair, gap-filling"/>
    <property type="evidence" value="ECO:0007669"/>
    <property type="project" value="TreeGrafter"/>
</dbReference>
<keyword evidence="6 21" id="KW-0548">Nucleotidyltransferase</keyword>
<dbReference type="InterPro" id="IPR043502">
    <property type="entry name" value="DNA/RNA_pol_sf"/>
</dbReference>
<comment type="subcellular location">
    <subcellularLocation>
        <location evidence="2 21">Nucleus</location>
    </subcellularLocation>
</comment>
<dbReference type="FunFam" id="3.30.420.10:FF:000004">
    <property type="entry name" value="DNA polymerase"/>
    <property type="match status" value="1"/>
</dbReference>
<evidence type="ECO:0000256" key="19">
    <source>
        <dbReference type="ARBA" id="ARBA00049244"/>
    </source>
</evidence>
<dbReference type="Pfam" id="PF00136">
    <property type="entry name" value="DNA_pol_B"/>
    <property type="match status" value="1"/>
</dbReference>
<dbReference type="Gene3D" id="2.40.50.730">
    <property type="match status" value="2"/>
</dbReference>
<dbReference type="Gene3D" id="3.30.420.10">
    <property type="entry name" value="Ribonuclease H-like superfamily/Ribonuclease H"/>
    <property type="match status" value="1"/>
</dbReference>
<comment type="function">
    <text evidence="20">Catalytic component of DNA polymerase delta (DNA polymerase III) which participates in chromosomal DNA replication. Required during synthesis of the lagging DNA strands at the replication fork, binds at/or near replication origins and moves along DNA with the replication fork. Participates in leading strand synthesis during replication initiation and termination. Has 3'-5' proofreading exonuclease activity that corrects errors arising during DNA replication.</text>
</comment>
<dbReference type="GO" id="GO:0003887">
    <property type="term" value="F:DNA-directed DNA polymerase activity"/>
    <property type="evidence" value="ECO:0007669"/>
    <property type="project" value="UniProtKB-KW"/>
</dbReference>
<keyword evidence="8" id="KW-0540">Nuclease</keyword>
<evidence type="ECO:0000256" key="10">
    <source>
        <dbReference type="ARBA" id="ARBA00022771"/>
    </source>
</evidence>
<feature type="domain" description="DNA-directed DNA polymerase family B exonuclease" evidence="24">
    <location>
        <begin position="195"/>
        <end position="428"/>
    </location>
</feature>
<comment type="caution">
    <text evidence="26">The sequence shown here is derived from an EMBL/GenBank/DDBJ whole genome shotgun (WGS) entry which is preliminary data.</text>
</comment>
<keyword evidence="10 21" id="KW-0863">Zinc-finger</keyword>
<evidence type="ECO:0000256" key="11">
    <source>
        <dbReference type="ARBA" id="ARBA00022801"/>
    </source>
</evidence>
<dbReference type="Gene3D" id="1.10.132.60">
    <property type="entry name" value="DNA polymerase family B, C-terminal domain"/>
    <property type="match status" value="1"/>
</dbReference>
<keyword evidence="16 21" id="KW-0411">Iron-sulfur</keyword>
<evidence type="ECO:0000313" key="27">
    <source>
        <dbReference type="Proteomes" id="UP001362899"/>
    </source>
</evidence>
<dbReference type="FunFam" id="1.10.132.60:FF:000001">
    <property type="entry name" value="DNA polymerase"/>
    <property type="match status" value="1"/>
</dbReference>
<dbReference type="PANTHER" id="PTHR10322:SF23">
    <property type="entry name" value="DNA POLYMERASE DELTA CATALYTIC SUBUNIT"/>
    <property type="match status" value="1"/>
</dbReference>
<keyword evidence="5 21" id="KW-0808">Transferase</keyword>
<evidence type="ECO:0000256" key="5">
    <source>
        <dbReference type="ARBA" id="ARBA00022679"/>
    </source>
</evidence>
<dbReference type="NCBIfam" id="TIGR00592">
    <property type="entry name" value="pol2"/>
    <property type="match status" value="1"/>
</dbReference>
<dbReference type="GO" id="GO:0006297">
    <property type="term" value="P:nucleotide-excision repair, DNA gap filling"/>
    <property type="evidence" value="ECO:0007669"/>
    <property type="project" value="TreeGrafter"/>
</dbReference>
<dbReference type="InterPro" id="IPR025687">
    <property type="entry name" value="Znf-C4pol"/>
</dbReference>
<evidence type="ECO:0000256" key="2">
    <source>
        <dbReference type="ARBA" id="ARBA00004123"/>
    </source>
</evidence>
<keyword evidence="12 21" id="KW-0862">Zinc</keyword>
<evidence type="ECO:0000256" key="13">
    <source>
        <dbReference type="ARBA" id="ARBA00022839"/>
    </source>
</evidence>
<evidence type="ECO:0000256" key="6">
    <source>
        <dbReference type="ARBA" id="ARBA00022695"/>
    </source>
</evidence>
<keyword evidence="27" id="KW-1185">Reference proteome</keyword>
<dbReference type="Gene3D" id="3.90.1600.10">
    <property type="entry name" value="Palm domain of DNA polymerase"/>
    <property type="match status" value="1"/>
</dbReference>
<keyword evidence="9 21" id="KW-0479">Metal-binding</keyword>
<keyword evidence="13" id="KW-0269">Exonuclease</keyword>
<evidence type="ECO:0000256" key="15">
    <source>
        <dbReference type="ARBA" id="ARBA00023004"/>
    </source>
</evidence>
<evidence type="ECO:0000256" key="4">
    <source>
        <dbReference type="ARBA" id="ARBA00022485"/>
    </source>
</evidence>
<evidence type="ECO:0000256" key="16">
    <source>
        <dbReference type="ARBA" id="ARBA00023014"/>
    </source>
</evidence>
<reference evidence="26 27" key="1">
    <citation type="journal article" date="2023" name="Elife">
        <title>Identification of key yeast species and microbe-microbe interactions impacting larval growth of Drosophila in the wild.</title>
        <authorList>
            <person name="Mure A."/>
            <person name="Sugiura Y."/>
            <person name="Maeda R."/>
            <person name="Honda K."/>
            <person name="Sakurai N."/>
            <person name="Takahashi Y."/>
            <person name="Watada M."/>
            <person name="Katoh T."/>
            <person name="Gotoh A."/>
            <person name="Gotoh Y."/>
            <person name="Taniguchi I."/>
            <person name="Nakamura K."/>
            <person name="Hayashi T."/>
            <person name="Katayama T."/>
            <person name="Uemura T."/>
            <person name="Hattori Y."/>
        </authorList>
    </citation>
    <scope>NUCLEOTIDE SEQUENCE [LARGE SCALE GENOMIC DNA]</scope>
    <source>
        <strain evidence="26 27">SB-73</strain>
    </source>
</reference>
<evidence type="ECO:0000256" key="7">
    <source>
        <dbReference type="ARBA" id="ARBA00022705"/>
    </source>
</evidence>
<dbReference type="InterPro" id="IPR006133">
    <property type="entry name" value="DNA-dir_DNA_pol_B_exonuc"/>
</dbReference>
<dbReference type="Pfam" id="PF14260">
    <property type="entry name" value="zf-C4pol"/>
    <property type="match status" value="1"/>
</dbReference>
<accession>A0AAV5RGS3</accession>
<dbReference type="Pfam" id="PF03104">
    <property type="entry name" value="DNA_pol_B_exo1"/>
    <property type="match status" value="1"/>
</dbReference>
<keyword evidence="7 21" id="KW-0235">DNA replication</keyword>
<keyword evidence="11" id="KW-0378">Hydrolase</keyword>
<keyword evidence="14 21" id="KW-0239">DNA-directed DNA polymerase</keyword>
<keyword evidence="18 21" id="KW-0539">Nucleus</keyword>
<dbReference type="FunFam" id="2.40.50.730:FF:000004">
    <property type="entry name" value="DNA polymerase"/>
    <property type="match status" value="1"/>
</dbReference>
<dbReference type="SUPFAM" id="SSF53098">
    <property type="entry name" value="Ribonuclease H-like"/>
    <property type="match status" value="1"/>
</dbReference>
<protein>
    <recommendedName>
        <fullName evidence="21">DNA polymerase</fullName>
        <ecNumber evidence="21">2.7.7.7</ecNumber>
    </recommendedName>
</protein>
<feature type="domain" description="DNA-directed DNA polymerase family B multifunctional" evidence="23">
    <location>
        <begin position="492"/>
        <end position="936"/>
    </location>
</feature>
<dbReference type="PROSITE" id="PS00116">
    <property type="entry name" value="DNA_POLYMERASE_B"/>
    <property type="match status" value="1"/>
</dbReference>
<evidence type="ECO:0000256" key="3">
    <source>
        <dbReference type="ARBA" id="ARBA00005755"/>
    </source>
</evidence>
<dbReference type="GO" id="GO:0008296">
    <property type="term" value="F:3'-5'-DNA exonuclease activity"/>
    <property type="evidence" value="ECO:0007669"/>
    <property type="project" value="TreeGrafter"/>
</dbReference>
<evidence type="ECO:0000256" key="9">
    <source>
        <dbReference type="ARBA" id="ARBA00022723"/>
    </source>
</evidence>
<dbReference type="CDD" id="cd05777">
    <property type="entry name" value="DNA_polB_delta_exo"/>
    <property type="match status" value="1"/>
</dbReference>
<evidence type="ECO:0000256" key="12">
    <source>
        <dbReference type="ARBA" id="ARBA00022833"/>
    </source>
</evidence>
<comment type="cofactor">
    <cofactor evidence="1 21">
        <name>[4Fe-4S] cluster</name>
        <dbReference type="ChEBI" id="CHEBI:49883"/>
    </cofactor>
</comment>
<dbReference type="GO" id="GO:0000166">
    <property type="term" value="F:nucleotide binding"/>
    <property type="evidence" value="ECO:0007669"/>
    <property type="project" value="InterPro"/>
</dbReference>
<dbReference type="InterPro" id="IPR012337">
    <property type="entry name" value="RNaseH-like_sf"/>
</dbReference>
<dbReference type="InterPro" id="IPR006172">
    <property type="entry name" value="DNA-dir_DNA_pol_B"/>
</dbReference>
<proteinExistence type="inferred from homology"/>
<evidence type="ECO:0000256" key="18">
    <source>
        <dbReference type="ARBA" id="ARBA00023242"/>
    </source>
</evidence>
<evidence type="ECO:0000313" key="26">
    <source>
        <dbReference type="EMBL" id="GMM49796.1"/>
    </source>
</evidence>
<dbReference type="GO" id="GO:0051539">
    <property type="term" value="F:4 iron, 4 sulfur cluster binding"/>
    <property type="evidence" value="ECO:0007669"/>
    <property type="project" value="UniProtKB-KW"/>
</dbReference>